<proteinExistence type="predicted"/>
<organism evidence="1 2">
    <name type="scientific">Dictyobacter alpinus</name>
    <dbReference type="NCBI Taxonomy" id="2014873"/>
    <lineage>
        <taxon>Bacteria</taxon>
        <taxon>Bacillati</taxon>
        <taxon>Chloroflexota</taxon>
        <taxon>Ktedonobacteria</taxon>
        <taxon>Ktedonobacterales</taxon>
        <taxon>Dictyobacteraceae</taxon>
        <taxon>Dictyobacter</taxon>
    </lineage>
</organism>
<dbReference type="EMBL" id="BIFT01000002">
    <property type="protein sequence ID" value="GCE30167.1"/>
    <property type="molecule type" value="Genomic_DNA"/>
</dbReference>
<evidence type="ECO:0000313" key="2">
    <source>
        <dbReference type="Proteomes" id="UP000287171"/>
    </source>
</evidence>
<dbReference type="OrthoDB" id="161353at2"/>
<evidence type="ECO:0000313" key="1">
    <source>
        <dbReference type="EMBL" id="GCE30167.1"/>
    </source>
</evidence>
<dbReference type="AlphaFoldDB" id="A0A402BFY0"/>
<sequence>MYLQDILGVCLQGLNSRFPGHVIDINVEILNIPEVEAEGWNSLQLIELFEKIAPDILKKMAQMNIDSNETDIYIPELSLEKPVFTIHCQGKLPSLHAARGVGHKKRKLSFWH</sequence>
<comment type="caution">
    <text evidence="1">The sequence shown here is derived from an EMBL/GenBank/DDBJ whole genome shotgun (WGS) entry which is preliminary data.</text>
</comment>
<dbReference type="RefSeq" id="WP_126630321.1">
    <property type="nucleotide sequence ID" value="NZ_BIFT01000002.1"/>
</dbReference>
<dbReference type="Proteomes" id="UP000287171">
    <property type="component" value="Unassembled WGS sequence"/>
</dbReference>
<accession>A0A402BFY0</accession>
<protein>
    <submittedName>
        <fullName evidence="1">Uncharacterized protein</fullName>
    </submittedName>
</protein>
<name>A0A402BFY0_9CHLR</name>
<gene>
    <name evidence="1" type="ORF">KDA_56510</name>
</gene>
<keyword evidence="2" id="KW-1185">Reference proteome</keyword>
<reference evidence="2" key="1">
    <citation type="submission" date="2018-12" db="EMBL/GenBank/DDBJ databases">
        <title>Tengunoibacter tsumagoiensis gen. nov., sp. nov., Dictyobacter kobayashii sp. nov., D. alpinus sp. nov., and D. joshuensis sp. nov. and description of Dictyobacteraceae fam. nov. within the order Ktedonobacterales isolated from Tengu-no-mugimeshi.</title>
        <authorList>
            <person name="Wang C.M."/>
            <person name="Zheng Y."/>
            <person name="Sakai Y."/>
            <person name="Toyoda A."/>
            <person name="Minakuchi Y."/>
            <person name="Abe K."/>
            <person name="Yokota A."/>
            <person name="Yabe S."/>
        </authorList>
    </citation>
    <scope>NUCLEOTIDE SEQUENCE [LARGE SCALE GENOMIC DNA]</scope>
    <source>
        <strain evidence="2">Uno16</strain>
    </source>
</reference>